<sequence>MTEQHTHGTYFQSTHARVDSKFHSDTSSSEKIDESFSTPRPLGSNGGGGGLRRCAATRDLTSIGDNVNYCARVSVEYMTGKPCFPFQQQSWQPLSTSNYTEDVLVDNFETVNRFKKSLLTRLYPTSEGLEDEETWSSTTLFRRTQSRDTGLSLETLDGEQEAMYMYALKDGDQIVLLVHETSTSPVIDPVAQWVESIRAQKEFLAVDS</sequence>
<dbReference type="Proteomes" id="UP000243308">
    <property type="component" value="Unassembled WGS sequence"/>
</dbReference>
<organism evidence="2 3">
    <name type="scientific">Podila verticillata NRRL 6337</name>
    <dbReference type="NCBI Taxonomy" id="1069443"/>
    <lineage>
        <taxon>Eukaryota</taxon>
        <taxon>Fungi</taxon>
        <taxon>Fungi incertae sedis</taxon>
        <taxon>Mucoromycota</taxon>
        <taxon>Mortierellomycotina</taxon>
        <taxon>Mortierellomycetes</taxon>
        <taxon>Mortierellales</taxon>
        <taxon>Mortierellaceae</taxon>
        <taxon>Podila</taxon>
    </lineage>
</organism>
<dbReference type="EMBL" id="KN042430">
    <property type="protein sequence ID" value="KFH62809.1"/>
    <property type="molecule type" value="Genomic_DNA"/>
</dbReference>
<reference evidence="2 3" key="1">
    <citation type="submission" date="2011-02" db="EMBL/GenBank/DDBJ databases">
        <title>The Genome Sequence of Mortierella verticillata NRRL 6337.</title>
        <authorList>
            <consortium name="The Broad Institute Genome Sequencing Platform"/>
            <person name="Russ C."/>
            <person name="Cuomo C."/>
            <person name="Burger G."/>
            <person name="Gray M.W."/>
            <person name="Holland P.W.H."/>
            <person name="King N."/>
            <person name="Lang F.B.F."/>
            <person name="Roger A.J."/>
            <person name="Ruiz-Trillo I."/>
            <person name="Young S.K."/>
            <person name="Zeng Q."/>
            <person name="Gargeya S."/>
            <person name="Alvarado L."/>
            <person name="Berlin A."/>
            <person name="Chapman S.B."/>
            <person name="Chen Z."/>
            <person name="Freedman E."/>
            <person name="Gellesch M."/>
            <person name="Goldberg J."/>
            <person name="Griggs A."/>
            <person name="Gujja S."/>
            <person name="Heilman E."/>
            <person name="Heiman D."/>
            <person name="Howarth C."/>
            <person name="Mehta T."/>
            <person name="Neiman D."/>
            <person name="Pearson M."/>
            <person name="Roberts A."/>
            <person name="Saif S."/>
            <person name="Shea T."/>
            <person name="Shenoy N."/>
            <person name="Sisk P."/>
            <person name="Stolte C."/>
            <person name="Sykes S."/>
            <person name="White J."/>
            <person name="Yandava C."/>
            <person name="Haas B."/>
            <person name="Nusbaum C."/>
            <person name="Birren B."/>
        </authorList>
    </citation>
    <scope>NUCLEOTIDE SEQUENCE [LARGE SCALE GENOMIC DNA]</scope>
    <source>
        <strain evidence="2 3">NRRL 6337</strain>
    </source>
</reference>
<feature type="compositionally biased region" description="Basic and acidic residues" evidence="1">
    <location>
        <begin position="22"/>
        <end position="34"/>
    </location>
</feature>
<gene>
    <name evidence="2" type="ORF">MVEG_11335</name>
</gene>
<keyword evidence="3" id="KW-1185">Reference proteome</keyword>
<evidence type="ECO:0000256" key="1">
    <source>
        <dbReference type="SAM" id="MobiDB-lite"/>
    </source>
</evidence>
<evidence type="ECO:0000313" key="3">
    <source>
        <dbReference type="Proteomes" id="UP000243308"/>
    </source>
</evidence>
<name>A0A086TLI2_9FUNG</name>
<proteinExistence type="predicted"/>
<evidence type="ECO:0000313" key="2">
    <source>
        <dbReference type="EMBL" id="KFH62809.1"/>
    </source>
</evidence>
<accession>A0A086TLI2</accession>
<protein>
    <submittedName>
        <fullName evidence="2">Uncharacterized protein</fullName>
    </submittedName>
</protein>
<dbReference type="OrthoDB" id="2388626at2759"/>
<feature type="region of interest" description="Disordered" evidence="1">
    <location>
        <begin position="22"/>
        <end position="50"/>
    </location>
</feature>
<dbReference type="AlphaFoldDB" id="A0A086TLI2"/>